<accession>A0A2P5C8C0</accession>
<dbReference type="AlphaFoldDB" id="A0A2P5C8C0"/>
<evidence type="ECO:0000313" key="2">
    <source>
        <dbReference type="Proteomes" id="UP000237105"/>
    </source>
</evidence>
<evidence type="ECO:0000313" key="1">
    <source>
        <dbReference type="EMBL" id="PON57273.1"/>
    </source>
</evidence>
<dbReference type="EMBL" id="JXTB01000161">
    <property type="protein sequence ID" value="PON57273.1"/>
    <property type="molecule type" value="Genomic_DNA"/>
</dbReference>
<sequence>MISFPAPAEPPMIATIKLGTIAKHRVKKLRIHGLSRKSRKPFNARYLESKMLARERGNFENFSSFVHHQNMQIYITEYFNRKYLHNILPRICSCDRRTLT</sequence>
<comment type="caution">
    <text evidence="1">The sequence shown here is derived from an EMBL/GenBank/DDBJ whole genome shotgun (WGS) entry which is preliminary data.</text>
</comment>
<keyword evidence="2" id="KW-1185">Reference proteome</keyword>
<organism evidence="1 2">
    <name type="scientific">Parasponia andersonii</name>
    <name type="common">Sponia andersonii</name>
    <dbReference type="NCBI Taxonomy" id="3476"/>
    <lineage>
        <taxon>Eukaryota</taxon>
        <taxon>Viridiplantae</taxon>
        <taxon>Streptophyta</taxon>
        <taxon>Embryophyta</taxon>
        <taxon>Tracheophyta</taxon>
        <taxon>Spermatophyta</taxon>
        <taxon>Magnoliopsida</taxon>
        <taxon>eudicotyledons</taxon>
        <taxon>Gunneridae</taxon>
        <taxon>Pentapetalae</taxon>
        <taxon>rosids</taxon>
        <taxon>fabids</taxon>
        <taxon>Rosales</taxon>
        <taxon>Cannabaceae</taxon>
        <taxon>Parasponia</taxon>
    </lineage>
</organism>
<gene>
    <name evidence="1" type="ORF">PanWU01x14_175370</name>
</gene>
<protein>
    <submittedName>
        <fullName evidence="1">Uncharacterized protein</fullName>
    </submittedName>
</protein>
<reference evidence="2" key="1">
    <citation type="submission" date="2016-06" db="EMBL/GenBank/DDBJ databases">
        <title>Parallel loss of symbiosis genes in relatives of nitrogen-fixing non-legume Parasponia.</title>
        <authorList>
            <person name="Van Velzen R."/>
            <person name="Holmer R."/>
            <person name="Bu F."/>
            <person name="Rutten L."/>
            <person name="Van Zeijl A."/>
            <person name="Liu W."/>
            <person name="Santuari L."/>
            <person name="Cao Q."/>
            <person name="Sharma T."/>
            <person name="Shen D."/>
            <person name="Roswanjaya Y."/>
            <person name="Wardhani T."/>
            <person name="Kalhor M.S."/>
            <person name="Jansen J."/>
            <person name="Van den Hoogen J."/>
            <person name="Gungor B."/>
            <person name="Hartog M."/>
            <person name="Hontelez J."/>
            <person name="Verver J."/>
            <person name="Yang W.-C."/>
            <person name="Schijlen E."/>
            <person name="Repin R."/>
            <person name="Schilthuizen M."/>
            <person name="Schranz E."/>
            <person name="Heidstra R."/>
            <person name="Miyata K."/>
            <person name="Fedorova E."/>
            <person name="Kohlen W."/>
            <person name="Bisseling T."/>
            <person name="Smit S."/>
            <person name="Geurts R."/>
        </authorList>
    </citation>
    <scope>NUCLEOTIDE SEQUENCE [LARGE SCALE GENOMIC DNA]</scope>
    <source>
        <strain evidence="2">cv. WU1-14</strain>
    </source>
</reference>
<name>A0A2P5C8C0_PARAD</name>
<proteinExistence type="predicted"/>
<dbReference type="Proteomes" id="UP000237105">
    <property type="component" value="Unassembled WGS sequence"/>
</dbReference>